<protein>
    <submittedName>
        <fullName evidence="2">Uncharacterized protein</fullName>
    </submittedName>
</protein>
<name>A0ABY4BQR0_9FLAO</name>
<organism evidence="2 3">
    <name type="scientific">Chryseobacterium suipulveris</name>
    <dbReference type="NCBI Taxonomy" id="2929800"/>
    <lineage>
        <taxon>Bacteria</taxon>
        <taxon>Pseudomonadati</taxon>
        <taxon>Bacteroidota</taxon>
        <taxon>Flavobacteriia</taxon>
        <taxon>Flavobacteriales</taxon>
        <taxon>Weeksellaceae</taxon>
        <taxon>Chryseobacterium group</taxon>
        <taxon>Chryseobacterium</taxon>
    </lineage>
</organism>
<evidence type="ECO:0000256" key="1">
    <source>
        <dbReference type="SAM" id="Phobius"/>
    </source>
</evidence>
<dbReference type="RefSeq" id="WP_243548132.1">
    <property type="nucleotide sequence ID" value="NZ_CP094532.1"/>
</dbReference>
<accession>A0ABY4BQR0</accession>
<keyword evidence="1" id="KW-1133">Transmembrane helix</keyword>
<dbReference type="EMBL" id="CP094532">
    <property type="protein sequence ID" value="UOE40106.1"/>
    <property type="molecule type" value="Genomic_DNA"/>
</dbReference>
<keyword evidence="1" id="KW-0472">Membrane</keyword>
<dbReference type="Proteomes" id="UP000831460">
    <property type="component" value="Chromosome"/>
</dbReference>
<feature type="transmembrane region" description="Helical" evidence="1">
    <location>
        <begin position="12"/>
        <end position="30"/>
    </location>
</feature>
<sequence>MQSFKYRRVVHYSLIVCILLIQIVLAGLFYNEYLGKKNLSFIHSQLNNLQLLQKLTDNSQKELLHSHGHYQKYLESKDKKNLELFFQSVNQFTKNLDSIEILKNKNPRLKNVVTKIKRDSAQFEQLKVQIDSTQQVSTKSDFKIREKLPTLTKYDFVPSIEPFKVETMVYTDFVKKKGLFGRIGDAIKGKEAVKDSTVIIVKTRENHHS</sequence>
<gene>
    <name evidence="2" type="ORF">MTP09_09250</name>
</gene>
<evidence type="ECO:0000313" key="2">
    <source>
        <dbReference type="EMBL" id="UOE40106.1"/>
    </source>
</evidence>
<evidence type="ECO:0000313" key="3">
    <source>
        <dbReference type="Proteomes" id="UP000831460"/>
    </source>
</evidence>
<keyword evidence="3" id="KW-1185">Reference proteome</keyword>
<keyword evidence="1" id="KW-0812">Transmembrane</keyword>
<proteinExistence type="predicted"/>
<reference evidence="2 3" key="1">
    <citation type="submission" date="2022-03" db="EMBL/GenBank/DDBJ databases">
        <title>Chryseobacterium sp. isolated from particulate matters in swine house.</title>
        <authorList>
            <person name="Won M."/>
            <person name="Kim S.-J."/>
            <person name="Kwon S.-W."/>
        </authorList>
    </citation>
    <scope>NUCLEOTIDE SEQUENCE [LARGE SCALE GENOMIC DNA]</scope>
    <source>
        <strain evidence="2 3">SC2-2</strain>
    </source>
</reference>